<organism evidence="1">
    <name type="scientific">marine sediment metagenome</name>
    <dbReference type="NCBI Taxonomy" id="412755"/>
    <lineage>
        <taxon>unclassified sequences</taxon>
        <taxon>metagenomes</taxon>
        <taxon>ecological metagenomes</taxon>
    </lineage>
</organism>
<name>X1BSL3_9ZZZZ</name>
<protein>
    <submittedName>
        <fullName evidence="1">Uncharacterized protein</fullName>
    </submittedName>
</protein>
<proteinExistence type="predicted"/>
<evidence type="ECO:0000313" key="1">
    <source>
        <dbReference type="EMBL" id="GAG98050.1"/>
    </source>
</evidence>
<reference evidence="1" key="1">
    <citation type="journal article" date="2014" name="Front. Microbiol.">
        <title>High frequency of phylogenetically diverse reductive dehalogenase-homologous genes in deep subseafloor sedimentary metagenomes.</title>
        <authorList>
            <person name="Kawai M."/>
            <person name="Futagami T."/>
            <person name="Toyoda A."/>
            <person name="Takaki Y."/>
            <person name="Nishi S."/>
            <person name="Hori S."/>
            <person name="Arai W."/>
            <person name="Tsubouchi T."/>
            <person name="Morono Y."/>
            <person name="Uchiyama I."/>
            <person name="Ito T."/>
            <person name="Fujiyama A."/>
            <person name="Inagaki F."/>
            <person name="Takami H."/>
        </authorList>
    </citation>
    <scope>NUCLEOTIDE SEQUENCE</scope>
    <source>
        <strain evidence="1">Expedition CK06-06</strain>
    </source>
</reference>
<gene>
    <name evidence="1" type="ORF">S01H4_51269</name>
</gene>
<sequence>LLIGTLVFMSARSNNPLTPTLFNQLYQKQWIIPAKDRARNLTGAYNAYNPFVCTKHCPYSGFKDSVSENAKKRGVIHYIKVVRWGERE</sequence>
<dbReference type="AlphaFoldDB" id="X1BSL3"/>
<comment type="caution">
    <text evidence="1">The sequence shown here is derived from an EMBL/GenBank/DDBJ whole genome shotgun (WGS) entry which is preliminary data.</text>
</comment>
<feature type="non-terminal residue" evidence="1">
    <location>
        <position position="1"/>
    </location>
</feature>
<accession>X1BSL3</accession>
<dbReference type="EMBL" id="BART01029175">
    <property type="protein sequence ID" value="GAG98050.1"/>
    <property type="molecule type" value="Genomic_DNA"/>
</dbReference>